<dbReference type="STRING" id="1157962.A0A250XK58"/>
<evidence type="ECO:0000259" key="6">
    <source>
        <dbReference type="PROSITE" id="PS51194"/>
    </source>
</evidence>
<dbReference type="GO" id="GO:0005524">
    <property type="term" value="F:ATP binding"/>
    <property type="evidence" value="ECO:0007669"/>
    <property type="project" value="UniProtKB-KW"/>
</dbReference>
<protein>
    <recommendedName>
        <fullName evidence="9">RNA helicase</fullName>
    </recommendedName>
</protein>
<keyword evidence="3" id="KW-0347">Helicase</keyword>
<dbReference type="InterPro" id="IPR002464">
    <property type="entry name" value="DNA/RNA_helicase_DEAH_CS"/>
</dbReference>
<dbReference type="InterPro" id="IPR001650">
    <property type="entry name" value="Helicase_C-like"/>
</dbReference>
<dbReference type="PANTHER" id="PTHR18934:SF91">
    <property type="entry name" value="PRE-MRNA-SPLICING FACTOR ATP-DEPENDENT RNA HELICASE PRP16"/>
    <property type="match status" value="1"/>
</dbReference>
<evidence type="ECO:0000256" key="1">
    <source>
        <dbReference type="ARBA" id="ARBA00022741"/>
    </source>
</evidence>
<feature type="domain" description="Helicase ATP-binding" evidence="5">
    <location>
        <begin position="1"/>
        <end position="138"/>
    </location>
</feature>
<evidence type="ECO:0000313" key="8">
    <source>
        <dbReference type="Proteomes" id="UP000232323"/>
    </source>
</evidence>
<evidence type="ECO:0000256" key="4">
    <source>
        <dbReference type="ARBA" id="ARBA00022840"/>
    </source>
</evidence>
<dbReference type="Proteomes" id="UP000232323">
    <property type="component" value="Unassembled WGS sequence"/>
</dbReference>
<dbReference type="EMBL" id="BEGY01000096">
    <property type="protein sequence ID" value="GAX83302.1"/>
    <property type="molecule type" value="Genomic_DNA"/>
</dbReference>
<evidence type="ECO:0000256" key="3">
    <source>
        <dbReference type="ARBA" id="ARBA00022806"/>
    </source>
</evidence>
<reference evidence="7 8" key="1">
    <citation type="submission" date="2017-08" db="EMBL/GenBank/DDBJ databases">
        <title>Acidophilic green algal genome provides insights into adaptation to an acidic environment.</title>
        <authorList>
            <person name="Hirooka S."/>
            <person name="Hirose Y."/>
            <person name="Kanesaki Y."/>
            <person name="Higuchi S."/>
            <person name="Fujiwara T."/>
            <person name="Onuma R."/>
            <person name="Era A."/>
            <person name="Ohbayashi R."/>
            <person name="Uzuka A."/>
            <person name="Nozaki H."/>
            <person name="Yoshikawa H."/>
            <person name="Miyagishima S.Y."/>
        </authorList>
    </citation>
    <scope>NUCLEOTIDE SEQUENCE [LARGE SCALE GENOMIC DNA]</scope>
    <source>
        <strain evidence="7 8">NIES-2499</strain>
    </source>
</reference>
<dbReference type="GO" id="GO:0016787">
    <property type="term" value="F:hydrolase activity"/>
    <property type="evidence" value="ECO:0007669"/>
    <property type="project" value="UniProtKB-KW"/>
</dbReference>
<dbReference type="OrthoDB" id="5097304at2759"/>
<keyword evidence="4" id="KW-0067">ATP-binding</keyword>
<dbReference type="SMART" id="SM00490">
    <property type="entry name" value="HELICc"/>
    <property type="match status" value="1"/>
</dbReference>
<organism evidence="7 8">
    <name type="scientific">Chlamydomonas eustigma</name>
    <dbReference type="NCBI Taxonomy" id="1157962"/>
    <lineage>
        <taxon>Eukaryota</taxon>
        <taxon>Viridiplantae</taxon>
        <taxon>Chlorophyta</taxon>
        <taxon>core chlorophytes</taxon>
        <taxon>Chlorophyceae</taxon>
        <taxon>CS clade</taxon>
        <taxon>Chlamydomonadales</taxon>
        <taxon>Chlamydomonadaceae</taxon>
        <taxon>Chlamydomonas</taxon>
    </lineage>
</organism>
<dbReference type="PROSITE" id="PS00690">
    <property type="entry name" value="DEAH_ATP_HELICASE"/>
    <property type="match status" value="1"/>
</dbReference>
<dbReference type="InterPro" id="IPR014001">
    <property type="entry name" value="Helicase_ATP-bd"/>
</dbReference>
<dbReference type="CDD" id="cd17917">
    <property type="entry name" value="DEXHc_RHA-like"/>
    <property type="match status" value="1"/>
</dbReference>
<dbReference type="Pfam" id="PF00271">
    <property type="entry name" value="Helicase_C"/>
    <property type="match status" value="1"/>
</dbReference>
<dbReference type="PROSITE" id="PS51194">
    <property type="entry name" value="HELICASE_CTER"/>
    <property type="match status" value="1"/>
</dbReference>
<proteinExistence type="predicted"/>
<gene>
    <name evidence="7" type="ORF">CEUSTIGMA_g10728.t1</name>
</gene>
<evidence type="ECO:0008006" key="9">
    <source>
        <dbReference type="Google" id="ProtNLM"/>
    </source>
</evidence>
<dbReference type="GO" id="GO:0003723">
    <property type="term" value="F:RNA binding"/>
    <property type="evidence" value="ECO:0007669"/>
    <property type="project" value="TreeGrafter"/>
</dbReference>
<dbReference type="GO" id="GO:0004386">
    <property type="term" value="F:helicase activity"/>
    <property type="evidence" value="ECO:0007669"/>
    <property type="project" value="UniProtKB-KW"/>
</dbReference>
<dbReference type="InterPro" id="IPR027417">
    <property type="entry name" value="P-loop_NTPase"/>
</dbReference>
<accession>A0A250XK58</accession>
<evidence type="ECO:0000259" key="5">
    <source>
        <dbReference type="PROSITE" id="PS51192"/>
    </source>
</evidence>
<feature type="domain" description="Helicase C-terminal" evidence="6">
    <location>
        <begin position="161"/>
        <end position="346"/>
    </location>
</feature>
<dbReference type="SUPFAM" id="SSF52540">
    <property type="entry name" value="P-loop containing nucleoside triphosphate hydrolases"/>
    <property type="match status" value="1"/>
</dbReference>
<dbReference type="PROSITE" id="PS51192">
    <property type="entry name" value="HELICASE_ATP_BIND_1"/>
    <property type="match status" value="1"/>
</dbReference>
<dbReference type="PANTHER" id="PTHR18934">
    <property type="entry name" value="ATP-DEPENDENT RNA HELICASE"/>
    <property type="match status" value="1"/>
</dbReference>
<sequence>MLHAMSGSKQIAITLPKRATTLAAARTGAMTLDVQLGQEVGYNFRGAPRDSHSDRTRVMYMTDGLLVAQARKDPNFKNYAAVLVDEAHERGVPTDFLLMALKNALDKNVKLKIVVMSATIDPGEFLAYFGPERTRVVNVDGAQMFNVAVKFNPIKFKSSNDLLEKALVISNQALKEASDGSNAILFVPTTRDAVNGCRIESVNRQVCKSLYGKMDKLEQDEILQFKDETLKTLYVATNVAESSLTLPRLDFVVDTGLQVEVKWDPKIRCTEIKQNMATRAQIMQRIGRVGRVRPGYAILLYSEKTFKELPQYPPPALLNIDLSEHILSEAASLNFASIKINLSRLLTPPSSSQVDGAFRSLFLCGLLTDSKVSELGTLVLKAVERFRLSLWNALVVCAGYDMNHDAGDLAAILEAYGSAELFLDMPGFDYKKYYVQGSDHATLLRIFRELAEPLCGSRNSLLDQVTGVVFAAREYLQIIRSDERVHTSLYSMKPCDIAPLFPGAAARPPGKVKVGVYEQMILRTSGKLEAALLTWR</sequence>
<dbReference type="AlphaFoldDB" id="A0A250XK58"/>
<comment type="caution">
    <text evidence="7">The sequence shown here is derived from an EMBL/GenBank/DDBJ whole genome shotgun (WGS) entry which is preliminary data.</text>
</comment>
<keyword evidence="8" id="KW-1185">Reference proteome</keyword>
<evidence type="ECO:0000256" key="2">
    <source>
        <dbReference type="ARBA" id="ARBA00022801"/>
    </source>
</evidence>
<dbReference type="Gene3D" id="3.40.50.300">
    <property type="entry name" value="P-loop containing nucleotide triphosphate hydrolases"/>
    <property type="match status" value="2"/>
</dbReference>
<name>A0A250XK58_9CHLO</name>
<keyword evidence="2" id="KW-0378">Hydrolase</keyword>
<evidence type="ECO:0000313" key="7">
    <source>
        <dbReference type="EMBL" id="GAX83302.1"/>
    </source>
</evidence>
<keyword evidence="1" id="KW-0547">Nucleotide-binding</keyword>